<proteinExistence type="predicted"/>
<dbReference type="PANTHER" id="PTHR10845">
    <property type="entry name" value="REGULATOR OF G PROTEIN SIGNALING"/>
    <property type="match status" value="1"/>
</dbReference>
<evidence type="ECO:0000259" key="1">
    <source>
        <dbReference type="PROSITE" id="PS50132"/>
    </source>
</evidence>
<dbReference type="InterPro" id="IPR036305">
    <property type="entry name" value="RGS_sf"/>
</dbReference>
<dbReference type="STRING" id="1561998.A0A1I7V2M7"/>
<dbReference type="InterPro" id="IPR044926">
    <property type="entry name" value="RGS_subdomain_2"/>
</dbReference>
<dbReference type="Proteomes" id="UP000095282">
    <property type="component" value="Unplaced"/>
</dbReference>
<dbReference type="InterPro" id="IPR016137">
    <property type="entry name" value="RGS"/>
</dbReference>
<dbReference type="WBParaSite" id="Csp11.Scaffold630.g21775.t1">
    <property type="protein sequence ID" value="Csp11.Scaffold630.g21775.t1"/>
    <property type="gene ID" value="Csp11.Scaffold630.g21775"/>
</dbReference>
<evidence type="ECO:0000313" key="2">
    <source>
        <dbReference type="Proteomes" id="UP000095282"/>
    </source>
</evidence>
<feature type="domain" description="RGS" evidence="1">
    <location>
        <begin position="20"/>
        <end position="85"/>
    </location>
</feature>
<sequence>MSTKIQSVSEYDRFADYRIEHIYLTYIKFGAPFEVSLQYGTRDALVKSKEKSINVFDQAQKEVYGLMEKDSYNRFLRSDDYKFLLSKNTTN</sequence>
<protein>
    <submittedName>
        <fullName evidence="3">RGS domain-containing protein</fullName>
    </submittedName>
</protein>
<accession>A0A1I7V2M7</accession>
<dbReference type="eggNOG" id="KOG3589">
    <property type="taxonomic scope" value="Eukaryota"/>
</dbReference>
<dbReference type="PRINTS" id="PR01301">
    <property type="entry name" value="RGSPROTEIN"/>
</dbReference>
<organism evidence="2 3">
    <name type="scientific">Caenorhabditis tropicalis</name>
    <dbReference type="NCBI Taxonomy" id="1561998"/>
    <lineage>
        <taxon>Eukaryota</taxon>
        <taxon>Metazoa</taxon>
        <taxon>Ecdysozoa</taxon>
        <taxon>Nematoda</taxon>
        <taxon>Chromadorea</taxon>
        <taxon>Rhabditida</taxon>
        <taxon>Rhabditina</taxon>
        <taxon>Rhabditomorpha</taxon>
        <taxon>Rhabditoidea</taxon>
        <taxon>Rhabditidae</taxon>
        <taxon>Peloderinae</taxon>
        <taxon>Caenorhabditis</taxon>
    </lineage>
</organism>
<dbReference type="Pfam" id="PF00615">
    <property type="entry name" value="RGS"/>
    <property type="match status" value="1"/>
</dbReference>
<evidence type="ECO:0000313" key="3">
    <source>
        <dbReference type="WBParaSite" id="Csp11.Scaffold630.g21775.t1"/>
    </source>
</evidence>
<dbReference type="PROSITE" id="PS50132">
    <property type="entry name" value="RGS"/>
    <property type="match status" value="1"/>
</dbReference>
<dbReference type="SUPFAM" id="SSF48097">
    <property type="entry name" value="Regulator of G-protein signaling, RGS"/>
    <property type="match status" value="1"/>
</dbReference>
<dbReference type="PANTHER" id="PTHR10845:SF254">
    <property type="entry name" value="RGS DOMAIN-CONTAINING PROTEIN-RELATED"/>
    <property type="match status" value="1"/>
</dbReference>
<dbReference type="Gene3D" id="1.10.167.10">
    <property type="entry name" value="Regulator of G-protein Signalling 4, domain 2"/>
    <property type="match status" value="1"/>
</dbReference>
<name>A0A1I7V2M7_9PELO</name>
<dbReference type="AlphaFoldDB" id="A0A1I7V2M7"/>
<reference evidence="3" key="1">
    <citation type="submission" date="2016-11" db="UniProtKB">
        <authorList>
            <consortium name="WormBaseParasite"/>
        </authorList>
    </citation>
    <scope>IDENTIFICATION</scope>
</reference>
<keyword evidence="2" id="KW-1185">Reference proteome</keyword>